<evidence type="ECO:0000256" key="1">
    <source>
        <dbReference type="SAM" id="MobiDB-lite"/>
    </source>
</evidence>
<feature type="signal peptide" evidence="2">
    <location>
        <begin position="1"/>
        <end position="23"/>
    </location>
</feature>
<name>A0ABR1MH46_9PEZI</name>
<feature type="compositionally biased region" description="Polar residues" evidence="1">
    <location>
        <begin position="84"/>
        <end position="99"/>
    </location>
</feature>
<dbReference type="Proteomes" id="UP001365128">
    <property type="component" value="Unassembled WGS sequence"/>
</dbReference>
<comment type="caution">
    <text evidence="3">The sequence shown here is derived from an EMBL/GenBank/DDBJ whole genome shotgun (WGS) entry which is preliminary data.</text>
</comment>
<proteinExistence type="predicted"/>
<organism evidence="3 4">
    <name type="scientific">Phyllosticta citricarpa</name>
    <dbReference type="NCBI Taxonomy" id="55181"/>
    <lineage>
        <taxon>Eukaryota</taxon>
        <taxon>Fungi</taxon>
        <taxon>Dikarya</taxon>
        <taxon>Ascomycota</taxon>
        <taxon>Pezizomycotina</taxon>
        <taxon>Dothideomycetes</taxon>
        <taxon>Dothideomycetes incertae sedis</taxon>
        <taxon>Botryosphaeriales</taxon>
        <taxon>Phyllostictaceae</taxon>
        <taxon>Phyllosticta</taxon>
    </lineage>
</organism>
<evidence type="ECO:0000313" key="4">
    <source>
        <dbReference type="Proteomes" id="UP001365128"/>
    </source>
</evidence>
<accession>A0ABR1MH46</accession>
<evidence type="ECO:0008006" key="5">
    <source>
        <dbReference type="Google" id="ProtNLM"/>
    </source>
</evidence>
<protein>
    <recommendedName>
        <fullName evidence="5">Secreted protein</fullName>
    </recommendedName>
</protein>
<sequence length="99" mass="11038">MRDEEIAAMVGWLVHWFCFVCTAEDSRLGRLLVCGKLSIYRLRIILLTTLPFCKHPYVSACVNQVFVFTPSPLTPPNNSTSTSGHHPQQASKQASKTST</sequence>
<reference evidence="3 4" key="1">
    <citation type="submission" date="2024-04" db="EMBL/GenBank/DDBJ databases">
        <title>Phyllosticta paracitricarpa is synonymous to the EU quarantine fungus P. citricarpa based on phylogenomic analyses.</title>
        <authorList>
            <consortium name="Lawrence Berkeley National Laboratory"/>
            <person name="Van Ingen-Buijs V.A."/>
            <person name="Van Westerhoven A.C."/>
            <person name="Haridas S."/>
            <person name="Skiadas P."/>
            <person name="Martin F."/>
            <person name="Groenewald J.Z."/>
            <person name="Crous P.W."/>
            <person name="Seidl M.F."/>
        </authorList>
    </citation>
    <scope>NUCLEOTIDE SEQUENCE [LARGE SCALE GENOMIC DNA]</scope>
    <source>
        <strain evidence="3 4">CBS 122670</strain>
    </source>
</reference>
<feature type="region of interest" description="Disordered" evidence="1">
    <location>
        <begin position="76"/>
        <end position="99"/>
    </location>
</feature>
<keyword evidence="4" id="KW-1185">Reference proteome</keyword>
<gene>
    <name evidence="3" type="ORF">IWX46DRAFT_595707</name>
</gene>
<evidence type="ECO:0000256" key="2">
    <source>
        <dbReference type="SAM" id="SignalP"/>
    </source>
</evidence>
<dbReference type="EMBL" id="JBBPDW010000009">
    <property type="protein sequence ID" value="KAK7549327.1"/>
    <property type="molecule type" value="Genomic_DNA"/>
</dbReference>
<evidence type="ECO:0000313" key="3">
    <source>
        <dbReference type="EMBL" id="KAK7549327.1"/>
    </source>
</evidence>
<feature type="chain" id="PRO_5045792729" description="Secreted protein" evidence="2">
    <location>
        <begin position="24"/>
        <end position="99"/>
    </location>
</feature>
<keyword evidence="2" id="KW-0732">Signal</keyword>